<accession>A0ABY7P634</accession>
<evidence type="ECO:0000313" key="5">
    <source>
        <dbReference type="Proteomes" id="UP001212326"/>
    </source>
</evidence>
<name>A0ABY7P634_9ACTN</name>
<evidence type="ECO:0000256" key="3">
    <source>
        <dbReference type="SAM" id="MobiDB-lite"/>
    </source>
</evidence>
<dbReference type="EMBL" id="CP115300">
    <property type="protein sequence ID" value="WBO64984.1"/>
    <property type="molecule type" value="Genomic_DNA"/>
</dbReference>
<dbReference type="InterPro" id="IPR050396">
    <property type="entry name" value="Glycosyltr_51/Transpeptidase"/>
</dbReference>
<dbReference type="PANTHER" id="PTHR32282:SF33">
    <property type="entry name" value="PEPTIDOGLYCAN GLYCOSYLTRANSFERASE"/>
    <property type="match status" value="1"/>
</dbReference>
<dbReference type="InterPro" id="IPR012338">
    <property type="entry name" value="Beta-lactam/transpept-like"/>
</dbReference>
<sequence length="177" mass="18178">MSGTRRRPPQPPLPAAVRRTAVAGAVPVSGSGSSAKAQALGRTAAGKTGTTDDYRSAWFIGYTRQLATSVVLVKEDPAHPQLQSLAGMGGLRKVFGGDIPTEIWTRYMRDALAGLPDLPFPAAPSLGPGTNEPGVPSASPTPVRHVGGKPGKRTTTTATPGPGTPATGPKCHAHKCR</sequence>
<feature type="region of interest" description="Disordered" evidence="3">
    <location>
        <begin position="27"/>
        <end position="48"/>
    </location>
</feature>
<protein>
    <recommendedName>
        <fullName evidence="6">Penicillin-binding protein transpeptidase domain-containing protein</fullName>
    </recommendedName>
</protein>
<gene>
    <name evidence="4" type="ORF">O1G22_20180</name>
</gene>
<keyword evidence="2" id="KW-0808">Transferase</keyword>
<keyword evidence="1" id="KW-0328">Glycosyltransferase</keyword>
<feature type="compositionally biased region" description="Low complexity" evidence="3">
    <location>
        <begin position="153"/>
        <end position="170"/>
    </location>
</feature>
<feature type="region of interest" description="Disordered" evidence="3">
    <location>
        <begin position="123"/>
        <end position="177"/>
    </location>
</feature>
<dbReference type="PANTHER" id="PTHR32282">
    <property type="entry name" value="BINDING PROTEIN TRANSPEPTIDASE, PUTATIVE-RELATED"/>
    <property type="match status" value="1"/>
</dbReference>
<evidence type="ECO:0000256" key="2">
    <source>
        <dbReference type="ARBA" id="ARBA00022679"/>
    </source>
</evidence>
<proteinExistence type="predicted"/>
<keyword evidence="5" id="KW-1185">Reference proteome</keyword>
<dbReference type="Gene3D" id="3.40.710.10">
    <property type="entry name" value="DD-peptidase/beta-lactamase superfamily"/>
    <property type="match status" value="1"/>
</dbReference>
<evidence type="ECO:0000256" key="1">
    <source>
        <dbReference type="ARBA" id="ARBA00022676"/>
    </source>
</evidence>
<dbReference type="RefSeq" id="WP_270082616.1">
    <property type="nucleotide sequence ID" value="NZ_CP115300.1"/>
</dbReference>
<organism evidence="4 5">
    <name type="scientific">Streptomyces camelliae</name>
    <dbReference type="NCBI Taxonomy" id="3004093"/>
    <lineage>
        <taxon>Bacteria</taxon>
        <taxon>Bacillati</taxon>
        <taxon>Actinomycetota</taxon>
        <taxon>Actinomycetes</taxon>
        <taxon>Kitasatosporales</taxon>
        <taxon>Streptomycetaceae</taxon>
        <taxon>Streptomyces</taxon>
    </lineage>
</organism>
<evidence type="ECO:0000313" key="4">
    <source>
        <dbReference type="EMBL" id="WBO64984.1"/>
    </source>
</evidence>
<dbReference type="SUPFAM" id="SSF56601">
    <property type="entry name" value="beta-lactamase/transpeptidase-like"/>
    <property type="match status" value="1"/>
</dbReference>
<reference evidence="4 5" key="1">
    <citation type="submission" date="2022-12" db="EMBL/GenBank/DDBJ databases">
        <authorList>
            <person name="Mo P."/>
        </authorList>
    </citation>
    <scope>NUCLEOTIDE SEQUENCE [LARGE SCALE GENOMIC DNA]</scope>
    <source>
        <strain evidence="4 5">HUAS 2-6</strain>
    </source>
</reference>
<evidence type="ECO:0008006" key="6">
    <source>
        <dbReference type="Google" id="ProtNLM"/>
    </source>
</evidence>
<dbReference type="Proteomes" id="UP001212326">
    <property type="component" value="Chromosome"/>
</dbReference>